<evidence type="ECO:0000256" key="1">
    <source>
        <dbReference type="SAM" id="MobiDB-lite"/>
    </source>
</evidence>
<feature type="compositionally biased region" description="Low complexity" evidence="1">
    <location>
        <begin position="321"/>
        <end position="332"/>
    </location>
</feature>
<comment type="caution">
    <text evidence="2">The sequence shown here is derived from an EMBL/GenBank/DDBJ whole genome shotgun (WGS) entry which is preliminary data.</text>
</comment>
<dbReference type="Gene3D" id="2.70.50.70">
    <property type="match status" value="1"/>
</dbReference>
<dbReference type="Proteomes" id="UP000243723">
    <property type="component" value="Unassembled WGS sequence"/>
</dbReference>
<name>A0A2P8AIV9_9PEZI</name>
<dbReference type="OrthoDB" id="2342176at2759"/>
<protein>
    <submittedName>
        <fullName evidence="2">Uncharacterized protein</fullName>
    </submittedName>
</protein>
<dbReference type="EMBL" id="NHZQ01000003">
    <property type="protein sequence ID" value="PSK60374.1"/>
    <property type="molecule type" value="Genomic_DNA"/>
</dbReference>
<feature type="compositionally biased region" description="Polar residues" evidence="1">
    <location>
        <begin position="210"/>
        <end position="219"/>
    </location>
</feature>
<evidence type="ECO:0000313" key="3">
    <source>
        <dbReference type="Proteomes" id="UP000243723"/>
    </source>
</evidence>
<feature type="compositionally biased region" description="Low complexity" evidence="1">
    <location>
        <begin position="239"/>
        <end position="255"/>
    </location>
</feature>
<reference evidence="2 3" key="1">
    <citation type="submission" date="2017-05" db="EMBL/GenBank/DDBJ databases">
        <title>Draft genome sequence of Elsinoe australis.</title>
        <authorList>
            <person name="Cheng Q."/>
        </authorList>
    </citation>
    <scope>NUCLEOTIDE SEQUENCE [LARGE SCALE GENOMIC DNA]</scope>
    <source>
        <strain evidence="2 3">NL1</strain>
    </source>
</reference>
<dbReference type="AlphaFoldDB" id="A0A2P8AIV9"/>
<gene>
    <name evidence="2" type="ORF">B9Z65_524</name>
</gene>
<accession>A0A2P8AIV9</accession>
<dbReference type="PANTHER" id="PTHR36182">
    <property type="entry name" value="PROTEIN, PUTATIVE (AFU_ORTHOLOGUE AFUA_6G10930)-RELATED"/>
    <property type="match status" value="1"/>
</dbReference>
<sequence length="491" mass="52367">MAPLSADGSNFPCKGYEYDTIQGATADYTRGQTYNMTLAGTIMHGGGSCQIALSFDRGKTFKVIKSIIGGCPYKMTYDFTIPTYAPEGTAVLAWTWQNNIGNREFYMNCAEVQVSQAASPVRRQASTPTSFDQLPAIWVANLPTINNCKTVPEVSPVYPFPGPDVEYGGGYDSSSPPTAGDCEVPARFKSYGGGLIPVPYVALSAPSRPYNDSTVTSSPSPLPAQETSGMPVMAAAQATAPTEQSTESSTPSASDTDLDASKDLHQRPYNIRIAAASTDTDEPTPPSEAAPARPTITIYTTISTCPTESVTTIYQPPTTPTWTTSYTARPTPTSNPDVIPFPPSSPSYIATAEEANRFLLPCVPSMLLCQSRTSFLTCAPTPPDSPISEEQDYSYGYSRQVADGMACLPFLSPYSGGDGGQGRQDSGIEGYYRDDRYVRDRADGSCPVEREGEIRCKEGGAGFFVCDQGGWVDMGSTAEGTVCREGEIVGA</sequence>
<feature type="region of interest" description="Disordered" evidence="1">
    <location>
        <begin position="208"/>
        <end position="227"/>
    </location>
</feature>
<evidence type="ECO:0000313" key="2">
    <source>
        <dbReference type="EMBL" id="PSK60374.1"/>
    </source>
</evidence>
<proteinExistence type="predicted"/>
<feature type="region of interest" description="Disordered" evidence="1">
    <location>
        <begin position="233"/>
        <end position="266"/>
    </location>
</feature>
<keyword evidence="3" id="KW-1185">Reference proteome</keyword>
<feature type="region of interest" description="Disordered" evidence="1">
    <location>
        <begin position="321"/>
        <end position="340"/>
    </location>
</feature>
<dbReference type="STRING" id="40998.A0A2P8AIV9"/>
<organism evidence="2 3">
    <name type="scientific">Elsinoe australis</name>
    <dbReference type="NCBI Taxonomy" id="40998"/>
    <lineage>
        <taxon>Eukaryota</taxon>
        <taxon>Fungi</taxon>
        <taxon>Dikarya</taxon>
        <taxon>Ascomycota</taxon>
        <taxon>Pezizomycotina</taxon>
        <taxon>Dothideomycetes</taxon>
        <taxon>Dothideomycetidae</taxon>
        <taxon>Myriangiales</taxon>
        <taxon>Elsinoaceae</taxon>
        <taxon>Elsinoe</taxon>
    </lineage>
</organism>
<dbReference type="PANTHER" id="PTHR36182:SF1">
    <property type="entry name" value="PROTEIN, PUTATIVE (AFU_ORTHOLOGUE AFUA_6G10930)-RELATED"/>
    <property type="match status" value="1"/>
</dbReference>